<evidence type="ECO:0000256" key="1">
    <source>
        <dbReference type="SAM" id="MobiDB-lite"/>
    </source>
</evidence>
<evidence type="ECO:0000313" key="3">
    <source>
        <dbReference type="EMBL" id="MFC5154038.1"/>
    </source>
</evidence>
<protein>
    <submittedName>
        <fullName evidence="3">DUF317 domain-containing protein</fullName>
    </submittedName>
</protein>
<sequence>MPHALYEVSPRYLAASPLSDHRDHLDALAASTGWTLTAKGSTATVTSPCERIVLRHDTAAEGWGPHLVITARTGPGAPARWRADIAGNTPVELVTALTSTITTALETDPDHLVYDIAATPEPMIMLEASDEHWEFVSDQGLGGFQATDGLAAVLSRAPDSPEPPLRNDPDVAWHLAAVHPAGSLWDVSFTQGVPVFVVASALEQTLSPEPLIRPAGIALHPAFAPLITARPLPATRPARTATGLPPQSPGPAPGNAKTR</sequence>
<proteinExistence type="predicted"/>
<feature type="domain" description="DUF317" evidence="2">
    <location>
        <begin position="157"/>
        <end position="210"/>
    </location>
</feature>
<dbReference type="InterPro" id="IPR005523">
    <property type="entry name" value="DUF317_SPDY"/>
</dbReference>
<feature type="domain" description="DUF317" evidence="2">
    <location>
        <begin position="46"/>
        <end position="102"/>
    </location>
</feature>
<accession>A0ABW0AK05</accession>
<name>A0ABW0AK05_9ACTN</name>
<dbReference type="Proteomes" id="UP001596160">
    <property type="component" value="Unassembled WGS sequence"/>
</dbReference>
<organism evidence="3 4">
    <name type="scientific">Streptomyces amakusaensis</name>
    <dbReference type="NCBI Taxonomy" id="67271"/>
    <lineage>
        <taxon>Bacteria</taxon>
        <taxon>Bacillati</taxon>
        <taxon>Actinomycetota</taxon>
        <taxon>Actinomycetes</taxon>
        <taxon>Kitasatosporales</taxon>
        <taxon>Streptomycetaceae</taxon>
        <taxon>Streptomyces</taxon>
    </lineage>
</organism>
<evidence type="ECO:0000313" key="4">
    <source>
        <dbReference type="Proteomes" id="UP001596160"/>
    </source>
</evidence>
<dbReference type="Pfam" id="PF03771">
    <property type="entry name" value="SPDY"/>
    <property type="match status" value="2"/>
</dbReference>
<gene>
    <name evidence="3" type="ORF">ACFPRH_20090</name>
</gene>
<keyword evidence="4" id="KW-1185">Reference proteome</keyword>
<feature type="region of interest" description="Disordered" evidence="1">
    <location>
        <begin position="235"/>
        <end position="259"/>
    </location>
</feature>
<reference evidence="4" key="1">
    <citation type="journal article" date="2019" name="Int. J. Syst. Evol. Microbiol.">
        <title>The Global Catalogue of Microorganisms (GCM) 10K type strain sequencing project: providing services to taxonomists for standard genome sequencing and annotation.</title>
        <authorList>
            <consortium name="The Broad Institute Genomics Platform"/>
            <consortium name="The Broad Institute Genome Sequencing Center for Infectious Disease"/>
            <person name="Wu L."/>
            <person name="Ma J."/>
        </authorList>
    </citation>
    <scope>NUCLEOTIDE SEQUENCE [LARGE SCALE GENOMIC DNA]</scope>
    <source>
        <strain evidence="4">PCU 266</strain>
    </source>
</reference>
<comment type="caution">
    <text evidence="3">The sequence shown here is derived from an EMBL/GenBank/DDBJ whole genome shotgun (WGS) entry which is preliminary data.</text>
</comment>
<dbReference type="RefSeq" id="WP_344480418.1">
    <property type="nucleotide sequence ID" value="NZ_BAAASB010000014.1"/>
</dbReference>
<evidence type="ECO:0000259" key="2">
    <source>
        <dbReference type="Pfam" id="PF03771"/>
    </source>
</evidence>
<dbReference type="EMBL" id="JBHSKP010000013">
    <property type="protein sequence ID" value="MFC5154038.1"/>
    <property type="molecule type" value="Genomic_DNA"/>
</dbReference>